<feature type="transmembrane region" description="Helical" evidence="1">
    <location>
        <begin position="119"/>
        <end position="139"/>
    </location>
</feature>
<keyword evidence="1" id="KW-0812">Transmembrane</keyword>
<reference evidence="2 3" key="1">
    <citation type="submission" date="2021-08" db="EMBL/GenBank/DDBJ databases">
        <title>Comparative Genomics Analysis of the Genus Qipengyuania Reveals Extensive Genetic Diversity and Metabolic Versatility, Including the Description of Fifteen Novel Species.</title>
        <authorList>
            <person name="Liu Y."/>
        </authorList>
    </citation>
    <scope>NUCLEOTIDE SEQUENCE [LARGE SCALE GENOMIC DNA]</scope>
    <source>
        <strain evidence="2 3">1NDH1</strain>
    </source>
</reference>
<keyword evidence="1" id="KW-0472">Membrane</keyword>
<keyword evidence="3" id="KW-1185">Reference proteome</keyword>
<evidence type="ECO:0000313" key="3">
    <source>
        <dbReference type="Proteomes" id="UP000824321"/>
    </source>
</evidence>
<feature type="transmembrane region" description="Helical" evidence="1">
    <location>
        <begin position="54"/>
        <end position="76"/>
    </location>
</feature>
<evidence type="ECO:0000256" key="1">
    <source>
        <dbReference type="SAM" id="Phobius"/>
    </source>
</evidence>
<keyword evidence="1" id="KW-1133">Transmembrane helix</keyword>
<feature type="transmembrane region" description="Helical" evidence="1">
    <location>
        <begin position="175"/>
        <end position="196"/>
    </location>
</feature>
<sequence length="206" mass="22467">MSQLFTQSTFAPVALGFFGLAIGYLIVGGSQVLPAPSRSRLDQEAAGALDRAAGVWMFWMPGFLQFLTGMILMIGLTWFDVFEKSPPLYMAALAFTAYGVHWFALGYRRWSGASEFPEGFMALGYIVLSILGAAVFFIGGRDVPVAILFVLLSIIYLVEAPTKLGFIGREGGEKIIAWVQVATGLWLLYLASAFTLNVTSNAGWWV</sequence>
<protein>
    <submittedName>
        <fullName evidence="2">Uncharacterized protein</fullName>
    </submittedName>
</protein>
<dbReference type="EMBL" id="CP081294">
    <property type="protein sequence ID" value="QZD96202.1"/>
    <property type="molecule type" value="Genomic_DNA"/>
</dbReference>
<evidence type="ECO:0000313" key="2">
    <source>
        <dbReference type="EMBL" id="QZD96202.1"/>
    </source>
</evidence>
<feature type="transmembrane region" description="Helical" evidence="1">
    <location>
        <begin position="12"/>
        <end position="33"/>
    </location>
</feature>
<dbReference type="RefSeq" id="WP_221431926.1">
    <property type="nucleotide sequence ID" value="NZ_CP081294.1"/>
</dbReference>
<feature type="transmembrane region" description="Helical" evidence="1">
    <location>
        <begin position="145"/>
        <end position="166"/>
    </location>
</feature>
<organism evidence="2 3">
    <name type="scientific">Qipengyuania gelatinilytica</name>
    <dbReference type="NCBI Taxonomy" id="2867231"/>
    <lineage>
        <taxon>Bacteria</taxon>
        <taxon>Pseudomonadati</taxon>
        <taxon>Pseudomonadota</taxon>
        <taxon>Alphaproteobacteria</taxon>
        <taxon>Sphingomonadales</taxon>
        <taxon>Erythrobacteraceae</taxon>
        <taxon>Qipengyuania</taxon>
    </lineage>
</organism>
<accession>A0ABX9A8U1</accession>
<feature type="transmembrane region" description="Helical" evidence="1">
    <location>
        <begin position="88"/>
        <end position="107"/>
    </location>
</feature>
<dbReference type="Proteomes" id="UP000824321">
    <property type="component" value="Chromosome"/>
</dbReference>
<gene>
    <name evidence="2" type="ORF">K3136_05800</name>
</gene>
<name>A0ABX9A8U1_9SPHN</name>
<proteinExistence type="predicted"/>